<protein>
    <submittedName>
        <fullName evidence="1">Uncharacterized protein</fullName>
    </submittedName>
</protein>
<name>A0A0F9NL91_9ZZZZ</name>
<organism evidence="1">
    <name type="scientific">marine sediment metagenome</name>
    <dbReference type="NCBI Taxonomy" id="412755"/>
    <lineage>
        <taxon>unclassified sequences</taxon>
        <taxon>metagenomes</taxon>
        <taxon>ecological metagenomes</taxon>
    </lineage>
</organism>
<feature type="non-terminal residue" evidence="1">
    <location>
        <position position="1"/>
    </location>
</feature>
<gene>
    <name evidence="1" type="ORF">LCGC14_0953060</name>
</gene>
<dbReference type="EMBL" id="LAZR01003402">
    <property type="protein sequence ID" value="KKN18719.1"/>
    <property type="molecule type" value="Genomic_DNA"/>
</dbReference>
<evidence type="ECO:0000313" key="1">
    <source>
        <dbReference type="EMBL" id="KKN18719.1"/>
    </source>
</evidence>
<sequence length="101" mass="11537">DNTILATPQGERLKGKDSLARFWRKEKQRGVIDVDFTLKYYYVIKVADPIEQPDPQDTIDAIGHAIIDYRLINSKEGIILTNQTGTLTLTARHPRRCTWGP</sequence>
<reference evidence="1" key="1">
    <citation type="journal article" date="2015" name="Nature">
        <title>Complex archaea that bridge the gap between prokaryotes and eukaryotes.</title>
        <authorList>
            <person name="Spang A."/>
            <person name="Saw J.H."/>
            <person name="Jorgensen S.L."/>
            <person name="Zaremba-Niedzwiedzka K."/>
            <person name="Martijn J."/>
            <person name="Lind A.E."/>
            <person name="van Eijk R."/>
            <person name="Schleper C."/>
            <person name="Guy L."/>
            <person name="Ettema T.J."/>
        </authorList>
    </citation>
    <scope>NUCLEOTIDE SEQUENCE</scope>
</reference>
<proteinExistence type="predicted"/>
<dbReference type="AlphaFoldDB" id="A0A0F9NL91"/>
<comment type="caution">
    <text evidence="1">The sequence shown here is derived from an EMBL/GenBank/DDBJ whole genome shotgun (WGS) entry which is preliminary data.</text>
</comment>
<accession>A0A0F9NL91</accession>